<dbReference type="GO" id="GO:0032259">
    <property type="term" value="P:methylation"/>
    <property type="evidence" value="ECO:0007669"/>
    <property type="project" value="UniProtKB-KW"/>
</dbReference>
<evidence type="ECO:0000313" key="3">
    <source>
        <dbReference type="Proteomes" id="UP001464555"/>
    </source>
</evidence>
<dbReference type="Proteomes" id="UP001464555">
    <property type="component" value="Unassembled WGS sequence"/>
</dbReference>
<dbReference type="InterPro" id="IPR052356">
    <property type="entry name" value="Thiol_S-MT"/>
</dbReference>
<gene>
    <name evidence="2" type="ORF">AAEO56_00520</name>
</gene>
<proteinExistence type="predicted"/>
<feature type="domain" description="Methyltransferase type 11" evidence="1">
    <location>
        <begin position="42"/>
        <end position="132"/>
    </location>
</feature>
<dbReference type="InterPro" id="IPR029063">
    <property type="entry name" value="SAM-dependent_MTases_sf"/>
</dbReference>
<dbReference type="PANTHER" id="PTHR45036:SF1">
    <property type="entry name" value="METHYLTRANSFERASE LIKE 7A"/>
    <property type="match status" value="1"/>
</dbReference>
<sequence length="195" mass="22241">MHTARIFYNRITFLYPVINYFLAGQRKVLIDEVNKYPSGKLLEIGVGTGSHLPLYKGHEITGIDISEAMLGKARRFEKNNIRLLLMDGENLSFPNAGFDYVVMSHVLAVAKDPNRLLEHVQRVLKPGGKLFILNHFTPDNGLKYIDRAFHPLSCIFHFKSLFRLSDIDGLRKFSLVKKTGLGKGSYYQLLIFSRP</sequence>
<dbReference type="GO" id="GO:0008168">
    <property type="term" value="F:methyltransferase activity"/>
    <property type="evidence" value="ECO:0007669"/>
    <property type="project" value="UniProtKB-KW"/>
</dbReference>
<evidence type="ECO:0000313" key="2">
    <source>
        <dbReference type="EMBL" id="MEL1242727.1"/>
    </source>
</evidence>
<keyword evidence="3" id="KW-1185">Reference proteome</keyword>
<reference evidence="2 3" key="1">
    <citation type="submission" date="2024-04" db="EMBL/GenBank/DDBJ databases">
        <title>Flavobacterium sp. DGU11 16S ribosomal RNA gene Genome sequencing and assembly.</title>
        <authorList>
            <person name="Park S."/>
        </authorList>
    </citation>
    <scope>NUCLEOTIDE SEQUENCE [LARGE SCALE GENOMIC DNA]</scope>
    <source>
        <strain evidence="2 3">DGU11</strain>
    </source>
</reference>
<accession>A0ABU9HS35</accession>
<dbReference type="InterPro" id="IPR013216">
    <property type="entry name" value="Methyltransf_11"/>
</dbReference>
<keyword evidence="2" id="KW-0808">Transferase</keyword>
<name>A0ABU9HS35_9FLAO</name>
<evidence type="ECO:0000259" key="1">
    <source>
        <dbReference type="Pfam" id="PF08241"/>
    </source>
</evidence>
<comment type="caution">
    <text evidence="2">The sequence shown here is derived from an EMBL/GenBank/DDBJ whole genome shotgun (WGS) entry which is preliminary data.</text>
</comment>
<dbReference type="PANTHER" id="PTHR45036">
    <property type="entry name" value="METHYLTRANSFERASE LIKE 7B"/>
    <property type="match status" value="1"/>
</dbReference>
<dbReference type="Pfam" id="PF08241">
    <property type="entry name" value="Methyltransf_11"/>
    <property type="match status" value="1"/>
</dbReference>
<keyword evidence="2" id="KW-0489">Methyltransferase</keyword>
<protein>
    <submittedName>
        <fullName evidence="2">Class I SAM-dependent methyltransferase</fullName>
        <ecNumber evidence="2">2.1.1.-</ecNumber>
    </submittedName>
</protein>
<dbReference type="RefSeq" id="WP_341695053.1">
    <property type="nucleotide sequence ID" value="NZ_JBBYHR010000001.1"/>
</dbReference>
<dbReference type="SUPFAM" id="SSF53335">
    <property type="entry name" value="S-adenosyl-L-methionine-dependent methyltransferases"/>
    <property type="match status" value="1"/>
</dbReference>
<organism evidence="2 3">
    <name type="scientific">Flavobacterium arundinis</name>
    <dbReference type="NCBI Taxonomy" id="3139143"/>
    <lineage>
        <taxon>Bacteria</taxon>
        <taxon>Pseudomonadati</taxon>
        <taxon>Bacteroidota</taxon>
        <taxon>Flavobacteriia</taxon>
        <taxon>Flavobacteriales</taxon>
        <taxon>Flavobacteriaceae</taxon>
        <taxon>Flavobacterium</taxon>
    </lineage>
</organism>
<dbReference type="CDD" id="cd02440">
    <property type="entry name" value="AdoMet_MTases"/>
    <property type="match status" value="1"/>
</dbReference>
<dbReference type="EC" id="2.1.1.-" evidence="2"/>
<dbReference type="EMBL" id="JBBYHR010000001">
    <property type="protein sequence ID" value="MEL1242727.1"/>
    <property type="molecule type" value="Genomic_DNA"/>
</dbReference>
<dbReference type="Gene3D" id="3.40.50.150">
    <property type="entry name" value="Vaccinia Virus protein VP39"/>
    <property type="match status" value="1"/>
</dbReference>